<sequence>MKVTFDGSYRMLSSKIRPASPLLSILLHFSTLSPSLSPLTSLDTRHPHIHTPSTRSGGGIRLHARVVATTGRFILRLQTGGRRRLPRPTSDHRPPDLAYGARIRPPRPLPLPPATSPPPVASSYATPPPPARSGGSRLHRGLSPTMDPAPLHRRSPPPPPPHRCLPDSAVAASTTPPTVGSGGLYPRPPASSTVSSTR</sequence>
<dbReference type="Proteomes" id="UP000000763">
    <property type="component" value="Chromosome 6"/>
</dbReference>
<reference evidence="3" key="2">
    <citation type="submission" date="2002-02" db="EMBL/GenBank/DDBJ databases">
        <title>Oryza sativa nipponbare(GA3) genomic DNA, chromosome 6, BAC clone:OSJNBa0023I22.</title>
        <authorList>
            <person name="Sasaki T."/>
            <person name="Matsumoto T."/>
            <person name="Yamamoto K."/>
        </authorList>
    </citation>
    <scope>NUCLEOTIDE SEQUENCE</scope>
</reference>
<proteinExistence type="predicted"/>
<feature type="compositionally biased region" description="Pro residues" evidence="1">
    <location>
        <begin position="106"/>
        <end position="131"/>
    </location>
</feature>
<reference evidence="2" key="1">
    <citation type="submission" date="2001-04" db="EMBL/GenBank/DDBJ databases">
        <title>Oryza sativa nipponbare(GA3) genomic DNA, chromosome 6, PAC clone:P0530H05.</title>
        <authorList>
            <person name="Sasaki T."/>
            <person name="Matsumoto T."/>
            <person name="Yamamoto K."/>
        </authorList>
    </citation>
    <scope>NUCLEOTIDE SEQUENCE</scope>
</reference>
<dbReference type="EMBL" id="AP004733">
    <property type="protein sequence ID" value="BAD37717.1"/>
    <property type="molecule type" value="Genomic_DNA"/>
</dbReference>
<evidence type="ECO:0000313" key="3">
    <source>
        <dbReference type="EMBL" id="BAD37717.1"/>
    </source>
</evidence>
<dbReference type="AlphaFoldDB" id="Q67VV2"/>
<reference evidence="4" key="3">
    <citation type="journal article" date="2005" name="Nature">
        <title>The map-based sequence of the rice genome.</title>
        <authorList>
            <consortium name="International rice genome sequencing project (IRGSP)"/>
            <person name="Matsumoto T."/>
            <person name="Wu J."/>
            <person name="Kanamori H."/>
            <person name="Katayose Y."/>
            <person name="Fujisawa M."/>
            <person name="Namiki N."/>
            <person name="Mizuno H."/>
            <person name="Yamamoto K."/>
            <person name="Antonio B.A."/>
            <person name="Baba T."/>
            <person name="Sakata K."/>
            <person name="Nagamura Y."/>
            <person name="Aoki H."/>
            <person name="Arikawa K."/>
            <person name="Arita K."/>
            <person name="Bito T."/>
            <person name="Chiden Y."/>
            <person name="Fujitsuka N."/>
            <person name="Fukunaka R."/>
            <person name="Hamada M."/>
            <person name="Harada C."/>
            <person name="Hayashi A."/>
            <person name="Hijishita S."/>
            <person name="Honda M."/>
            <person name="Hosokawa S."/>
            <person name="Ichikawa Y."/>
            <person name="Idonuma A."/>
            <person name="Iijima M."/>
            <person name="Ikeda M."/>
            <person name="Ikeno M."/>
            <person name="Ito K."/>
            <person name="Ito S."/>
            <person name="Ito T."/>
            <person name="Ito Y."/>
            <person name="Ito Y."/>
            <person name="Iwabuchi A."/>
            <person name="Kamiya K."/>
            <person name="Karasawa W."/>
            <person name="Kurita K."/>
            <person name="Katagiri S."/>
            <person name="Kikuta A."/>
            <person name="Kobayashi H."/>
            <person name="Kobayashi N."/>
            <person name="Machita K."/>
            <person name="Maehara T."/>
            <person name="Masukawa M."/>
            <person name="Mizubayashi T."/>
            <person name="Mukai Y."/>
            <person name="Nagasaki H."/>
            <person name="Nagata Y."/>
            <person name="Naito S."/>
            <person name="Nakashima M."/>
            <person name="Nakama Y."/>
            <person name="Nakamichi Y."/>
            <person name="Nakamura M."/>
            <person name="Meguro A."/>
            <person name="Negishi M."/>
            <person name="Ohta I."/>
            <person name="Ohta T."/>
            <person name="Okamoto M."/>
            <person name="Ono N."/>
            <person name="Saji S."/>
            <person name="Sakaguchi M."/>
            <person name="Sakai K."/>
            <person name="Shibata M."/>
            <person name="Shimokawa T."/>
            <person name="Song J."/>
            <person name="Takazaki Y."/>
            <person name="Terasawa K."/>
            <person name="Tsugane M."/>
            <person name="Tsuji K."/>
            <person name="Ueda S."/>
            <person name="Waki K."/>
            <person name="Yamagata H."/>
            <person name="Yamamoto M."/>
            <person name="Yamamoto S."/>
            <person name="Yamane H."/>
            <person name="Yoshiki S."/>
            <person name="Yoshihara R."/>
            <person name="Yukawa K."/>
            <person name="Zhong H."/>
            <person name="Yano M."/>
            <person name="Yuan Q."/>
            <person name="Ouyang S."/>
            <person name="Liu J."/>
            <person name="Jones K.M."/>
            <person name="Gansberger K."/>
            <person name="Moffat K."/>
            <person name="Hill J."/>
            <person name="Bera J."/>
            <person name="Fadrosh D."/>
            <person name="Jin S."/>
            <person name="Johri S."/>
            <person name="Kim M."/>
            <person name="Overton L."/>
            <person name="Reardon M."/>
            <person name="Tsitrin T."/>
            <person name="Vuong H."/>
            <person name="Weaver B."/>
            <person name="Ciecko A."/>
            <person name="Tallon L."/>
            <person name="Jackson J."/>
            <person name="Pai G."/>
            <person name="Aken S.V."/>
            <person name="Utterback T."/>
            <person name="Reidmuller S."/>
            <person name="Feldblyum T."/>
            <person name="Hsiao J."/>
            <person name="Zismann V."/>
            <person name="Iobst S."/>
            <person name="de Vazeille A.R."/>
            <person name="Buell C.R."/>
            <person name="Ying K."/>
            <person name="Li Y."/>
            <person name="Lu T."/>
            <person name="Huang Y."/>
            <person name="Zhao Q."/>
            <person name="Feng Q."/>
            <person name="Zhang L."/>
            <person name="Zhu J."/>
            <person name="Weng Q."/>
            <person name="Mu J."/>
            <person name="Lu Y."/>
            <person name="Fan D."/>
            <person name="Liu Y."/>
            <person name="Guan J."/>
            <person name="Zhang Y."/>
            <person name="Yu S."/>
            <person name="Liu X."/>
            <person name="Zhang Y."/>
            <person name="Hong G."/>
            <person name="Han B."/>
            <person name="Choisne N."/>
            <person name="Demange N."/>
            <person name="Orjeda G."/>
            <person name="Samain S."/>
            <person name="Cattolico L."/>
            <person name="Pelletier E."/>
            <person name="Couloux A."/>
            <person name="Segurens B."/>
            <person name="Wincker P."/>
            <person name="D'Hont A."/>
            <person name="Scarpelli C."/>
            <person name="Weissenbach J."/>
            <person name="Salanoubat M."/>
            <person name="Quetier F."/>
            <person name="Yu Y."/>
            <person name="Kim H.R."/>
            <person name="Rambo T."/>
            <person name="Currie J."/>
            <person name="Collura K."/>
            <person name="Luo M."/>
            <person name="Yang T."/>
            <person name="Ammiraju J.S.S."/>
            <person name="Engler F."/>
            <person name="Soderlund C."/>
            <person name="Wing R.A."/>
            <person name="Palmer L.E."/>
            <person name="de la Bastide M."/>
            <person name="Spiegel L."/>
            <person name="Nascimento L."/>
            <person name="Zutavern T."/>
            <person name="O'Shaughnessy A."/>
            <person name="Dike S."/>
            <person name="Dedhia N."/>
            <person name="Preston R."/>
            <person name="Balija V."/>
            <person name="McCombie W.R."/>
            <person name="Chow T."/>
            <person name="Chen H."/>
            <person name="Chung M."/>
            <person name="Chen C."/>
            <person name="Shaw J."/>
            <person name="Wu H."/>
            <person name="Hsiao K."/>
            <person name="Chao Y."/>
            <person name="Chu M."/>
            <person name="Cheng C."/>
            <person name="Hour A."/>
            <person name="Lee P."/>
            <person name="Lin S."/>
            <person name="Lin Y."/>
            <person name="Liou J."/>
            <person name="Liu S."/>
            <person name="Hsing Y."/>
            <person name="Raghuvanshi S."/>
            <person name="Mohanty A."/>
            <person name="Bharti A.K."/>
            <person name="Gaur A."/>
            <person name="Gupta V."/>
            <person name="Kumar D."/>
            <person name="Ravi V."/>
            <person name="Vij S."/>
            <person name="Kapur A."/>
            <person name="Khurana P."/>
            <person name="Khurana P."/>
            <person name="Khurana J.P."/>
            <person name="Tyagi A.K."/>
            <person name="Gaikwad K."/>
            <person name="Singh A."/>
            <person name="Dalal V."/>
            <person name="Srivastava S."/>
            <person name="Dixit A."/>
            <person name="Pal A.K."/>
            <person name="Ghazi I.A."/>
            <person name="Yadav M."/>
            <person name="Pandit A."/>
            <person name="Bhargava A."/>
            <person name="Sureshbabu K."/>
            <person name="Batra K."/>
            <person name="Sharma T.R."/>
            <person name="Mohapatra T."/>
            <person name="Singh N.K."/>
            <person name="Messing J."/>
            <person name="Nelson A.B."/>
            <person name="Fuks G."/>
            <person name="Kavchok S."/>
            <person name="Keizer G."/>
            <person name="Linton E."/>
            <person name="Llaca V."/>
            <person name="Song R."/>
            <person name="Tanyolac B."/>
            <person name="Young S."/>
            <person name="Ho-Il K."/>
            <person name="Hahn J.H."/>
            <person name="Sangsakoo G."/>
            <person name="Vanavichit A."/>
            <person name="de Mattos Luiz.A.T."/>
            <person name="Zimmer P.D."/>
            <person name="Malone G."/>
            <person name="Dellagostin O."/>
            <person name="de Oliveira A.C."/>
            <person name="Bevan M."/>
            <person name="Bancroft I."/>
            <person name="Minx P."/>
            <person name="Cordum H."/>
            <person name="Wilson R."/>
            <person name="Cheng Z."/>
            <person name="Jin W."/>
            <person name="Jiang J."/>
            <person name="Leong S.A."/>
            <person name="Iwama H."/>
            <person name="Gojobori T."/>
            <person name="Itoh T."/>
            <person name="Niimura Y."/>
            <person name="Fujii Y."/>
            <person name="Habara T."/>
            <person name="Sakai H."/>
            <person name="Sato Y."/>
            <person name="Wilson G."/>
            <person name="Kumar K."/>
            <person name="McCouch S."/>
            <person name="Juretic N."/>
            <person name="Hoen D."/>
            <person name="Wright S."/>
            <person name="Bruskiewich R."/>
            <person name="Bureau T."/>
            <person name="Miyao A."/>
            <person name="Hirochika H."/>
            <person name="Nishikawa T."/>
            <person name="Kadowaki K."/>
            <person name="Sugiura M."/>
            <person name="Burr B."/>
            <person name="Sasaki T."/>
        </authorList>
    </citation>
    <scope>NUCLEOTIDE SEQUENCE [LARGE SCALE GENOMIC DNA]</scope>
    <source>
        <strain evidence="4">cv. Nipponbare</strain>
    </source>
</reference>
<evidence type="ECO:0000313" key="4">
    <source>
        <dbReference type="Proteomes" id="UP000000763"/>
    </source>
</evidence>
<protein>
    <submittedName>
        <fullName evidence="3">Extensin-like</fullName>
    </submittedName>
</protein>
<organism evidence="3 4">
    <name type="scientific">Oryza sativa subsp. japonica</name>
    <name type="common">Rice</name>
    <dbReference type="NCBI Taxonomy" id="39947"/>
    <lineage>
        <taxon>Eukaryota</taxon>
        <taxon>Viridiplantae</taxon>
        <taxon>Streptophyta</taxon>
        <taxon>Embryophyta</taxon>
        <taxon>Tracheophyta</taxon>
        <taxon>Spermatophyta</taxon>
        <taxon>Magnoliopsida</taxon>
        <taxon>Liliopsida</taxon>
        <taxon>Poales</taxon>
        <taxon>Poaceae</taxon>
        <taxon>BOP clade</taxon>
        <taxon>Oryzoideae</taxon>
        <taxon>Oryzeae</taxon>
        <taxon>Oryzinae</taxon>
        <taxon>Oryza</taxon>
        <taxon>Oryza sativa</taxon>
    </lineage>
</organism>
<accession>Q67VV2</accession>
<dbReference type="EMBL" id="AP003541">
    <property type="protein sequence ID" value="BAD37392.1"/>
    <property type="molecule type" value="Genomic_DNA"/>
</dbReference>
<reference evidence="4" key="4">
    <citation type="journal article" date="2008" name="Nucleic Acids Res.">
        <title>The rice annotation project database (RAP-DB): 2008 update.</title>
        <authorList>
            <consortium name="The rice annotation project (RAP)"/>
        </authorList>
    </citation>
    <scope>GENOME REANNOTATION</scope>
    <source>
        <strain evidence="4">cv. Nipponbare</strain>
    </source>
</reference>
<evidence type="ECO:0000256" key="1">
    <source>
        <dbReference type="SAM" id="MobiDB-lite"/>
    </source>
</evidence>
<feature type="region of interest" description="Disordered" evidence="1">
    <location>
        <begin position="78"/>
        <end position="198"/>
    </location>
</feature>
<name>Q67VV2_ORYSJ</name>
<gene>
    <name evidence="3" type="ORF">OSJNBa0023I22.12</name>
    <name evidence="2" type="ORF">P0530H05.27</name>
</gene>
<evidence type="ECO:0000313" key="2">
    <source>
        <dbReference type="EMBL" id="BAD37392.1"/>
    </source>
</evidence>